<organism evidence="2">
    <name type="scientific">marine metagenome</name>
    <dbReference type="NCBI Taxonomy" id="408172"/>
    <lineage>
        <taxon>unclassified sequences</taxon>
        <taxon>metagenomes</taxon>
        <taxon>ecological metagenomes</taxon>
    </lineage>
</organism>
<evidence type="ECO:0000256" key="1">
    <source>
        <dbReference type="SAM" id="MobiDB-lite"/>
    </source>
</evidence>
<gene>
    <name evidence="2" type="ORF">METZ01_LOCUS188318</name>
</gene>
<feature type="region of interest" description="Disordered" evidence="1">
    <location>
        <begin position="1"/>
        <end position="20"/>
    </location>
</feature>
<dbReference type="EMBL" id="UINC01038440">
    <property type="protein sequence ID" value="SVB35464.1"/>
    <property type="molecule type" value="Genomic_DNA"/>
</dbReference>
<name>A0A382DBU8_9ZZZZ</name>
<dbReference type="AlphaFoldDB" id="A0A382DBU8"/>
<protein>
    <submittedName>
        <fullName evidence="2">Uncharacterized protein</fullName>
    </submittedName>
</protein>
<evidence type="ECO:0000313" key="2">
    <source>
        <dbReference type="EMBL" id="SVB35464.1"/>
    </source>
</evidence>
<reference evidence="2" key="1">
    <citation type="submission" date="2018-05" db="EMBL/GenBank/DDBJ databases">
        <authorList>
            <person name="Lanie J.A."/>
            <person name="Ng W.-L."/>
            <person name="Kazmierczak K.M."/>
            <person name="Andrzejewski T.M."/>
            <person name="Davidsen T.M."/>
            <person name="Wayne K.J."/>
            <person name="Tettelin H."/>
            <person name="Glass J.I."/>
            <person name="Rusch D."/>
            <person name="Podicherti R."/>
            <person name="Tsui H.-C.T."/>
            <person name="Winkler M.E."/>
        </authorList>
    </citation>
    <scope>NUCLEOTIDE SEQUENCE</scope>
</reference>
<proteinExistence type="predicted"/>
<sequence>MENCPAPFMTSDSPWHRPPTEAGIQITAIDPPPKNLWPGRHWP</sequence>
<accession>A0A382DBU8</accession>